<evidence type="ECO:0000313" key="3">
    <source>
        <dbReference type="Proteomes" id="UP000039865"/>
    </source>
</evidence>
<keyword evidence="1" id="KW-1133">Transmembrane helix</keyword>
<keyword evidence="1" id="KW-0472">Membrane</keyword>
<feature type="transmembrane region" description="Helical" evidence="1">
    <location>
        <begin position="21"/>
        <end position="41"/>
    </location>
</feature>
<organism evidence="2 3">
    <name type="scientific">Stylonychia lemnae</name>
    <name type="common">Ciliate</name>
    <dbReference type="NCBI Taxonomy" id="5949"/>
    <lineage>
        <taxon>Eukaryota</taxon>
        <taxon>Sar</taxon>
        <taxon>Alveolata</taxon>
        <taxon>Ciliophora</taxon>
        <taxon>Intramacronucleata</taxon>
        <taxon>Spirotrichea</taxon>
        <taxon>Stichotrichia</taxon>
        <taxon>Sporadotrichida</taxon>
        <taxon>Oxytrichidae</taxon>
        <taxon>Stylonychinae</taxon>
        <taxon>Stylonychia</taxon>
    </lineage>
</organism>
<dbReference type="InParanoid" id="A0A078ADK0"/>
<reference evidence="2 3" key="1">
    <citation type="submission" date="2014-06" db="EMBL/GenBank/DDBJ databases">
        <authorList>
            <person name="Swart Estienne"/>
        </authorList>
    </citation>
    <scope>NUCLEOTIDE SEQUENCE [LARGE SCALE GENOMIC DNA]</scope>
    <source>
        <strain evidence="2 3">130c</strain>
    </source>
</reference>
<protein>
    <recommendedName>
        <fullName evidence="4">Transmembrane protein</fullName>
    </recommendedName>
</protein>
<gene>
    <name evidence="2" type="primary">Contig9321.g9960</name>
    <name evidence="2" type="ORF">STYLEM_9311</name>
</gene>
<evidence type="ECO:0000313" key="2">
    <source>
        <dbReference type="EMBL" id="CDW80314.1"/>
    </source>
</evidence>
<evidence type="ECO:0008006" key="4">
    <source>
        <dbReference type="Google" id="ProtNLM"/>
    </source>
</evidence>
<dbReference type="Proteomes" id="UP000039865">
    <property type="component" value="Unassembled WGS sequence"/>
</dbReference>
<sequence length="236" mass="27511">MKSKRRYLKEINVSIQNVINLLLELVGYWLISKLSIFYKIYTNAHLKAAQRFSQKKGTFRYIIEYIQAKNHLNVNFATKNLPLLVIAKITKGGTSNQKITSPEHGKLDQQFFTKAQIIDLKFEKIQSILGEDRTNIQTFGLLNREQTDERNFVSNSQSLMMNSNDQNSKETKIASINTQTTFMNSQFQSRSTEELDCSPSRFLDFKYMIEIGILMENDNIARFCVNEQIKLFRHDE</sequence>
<dbReference type="EMBL" id="CCKQ01008852">
    <property type="protein sequence ID" value="CDW80314.1"/>
    <property type="molecule type" value="Genomic_DNA"/>
</dbReference>
<evidence type="ECO:0000256" key="1">
    <source>
        <dbReference type="SAM" id="Phobius"/>
    </source>
</evidence>
<name>A0A078ADK0_STYLE</name>
<dbReference type="AlphaFoldDB" id="A0A078ADK0"/>
<proteinExistence type="predicted"/>
<accession>A0A078ADK0</accession>
<keyword evidence="1" id="KW-0812">Transmembrane</keyword>
<keyword evidence="3" id="KW-1185">Reference proteome</keyword>